<feature type="region of interest" description="Disordered" evidence="11">
    <location>
        <begin position="1"/>
        <end position="24"/>
    </location>
</feature>
<feature type="compositionally biased region" description="Polar residues" evidence="11">
    <location>
        <begin position="407"/>
        <end position="422"/>
    </location>
</feature>
<dbReference type="PROSITE" id="PS51293">
    <property type="entry name" value="SANT"/>
    <property type="match status" value="1"/>
</dbReference>
<dbReference type="SMART" id="SM01189">
    <property type="entry name" value="ELM2"/>
    <property type="match status" value="1"/>
</dbReference>
<dbReference type="GO" id="GO:0005667">
    <property type="term" value="C:transcription regulator complex"/>
    <property type="evidence" value="ECO:0007669"/>
    <property type="project" value="TreeGrafter"/>
</dbReference>
<dbReference type="InterPro" id="IPR051066">
    <property type="entry name" value="Trans_reg/Corepressor"/>
</dbReference>
<keyword evidence="5" id="KW-0862">Zinc</keyword>
<dbReference type="PROSITE" id="PS51156">
    <property type="entry name" value="ELM2"/>
    <property type="match status" value="1"/>
</dbReference>
<dbReference type="PROSITE" id="PS50157">
    <property type="entry name" value="ZINC_FINGER_C2H2_2"/>
    <property type="match status" value="4"/>
</dbReference>
<evidence type="ECO:0000256" key="7">
    <source>
        <dbReference type="ARBA" id="ARBA00023125"/>
    </source>
</evidence>
<evidence type="ECO:0000256" key="4">
    <source>
        <dbReference type="ARBA" id="ARBA00022771"/>
    </source>
</evidence>
<dbReference type="InterPro" id="IPR036236">
    <property type="entry name" value="Znf_C2H2_sf"/>
</dbReference>
<feature type="domain" description="C2H2-type" evidence="12">
    <location>
        <begin position="258"/>
        <end position="287"/>
    </location>
</feature>
<keyword evidence="4 10" id="KW-0863">Zinc-finger</keyword>
<evidence type="ECO:0000313" key="15">
    <source>
        <dbReference type="EMBL" id="JAT96517.1"/>
    </source>
</evidence>
<dbReference type="SMART" id="SM00355">
    <property type="entry name" value="ZnF_C2H2"/>
    <property type="match status" value="5"/>
</dbReference>
<dbReference type="PANTHER" id="PTHR16089">
    <property type="entry name" value="REST COREPRESSOR COREST PROTEIN-RELATED"/>
    <property type="match status" value="1"/>
</dbReference>
<evidence type="ECO:0000256" key="2">
    <source>
        <dbReference type="ARBA" id="ARBA00022723"/>
    </source>
</evidence>
<reference evidence="15" key="1">
    <citation type="journal article" date="2017" name="Front. Cell. Infect. Microbiol.">
        <title>The Distinct Transcriptional Response of the Midgut of Amblyomma sculptum and Amblyomma aureolatum Ticks to Rickettsia rickettsii Correlates to Their Differences in Susceptibility to Infection.</title>
        <authorList>
            <person name="Martins L.A."/>
            <person name="Galletti M.F.B.M."/>
            <person name="Ribeiro J.M."/>
            <person name="Fujita A."/>
            <person name="Costa F.B."/>
            <person name="Labruna M.B."/>
            <person name="Daffre S."/>
            <person name="Fogaca A.C."/>
        </authorList>
    </citation>
    <scope>NUCLEOTIDE SEQUENCE</scope>
</reference>
<feature type="compositionally biased region" description="Polar residues" evidence="11">
    <location>
        <begin position="141"/>
        <end position="153"/>
    </location>
</feature>
<dbReference type="InterPro" id="IPR013087">
    <property type="entry name" value="Znf_C2H2_type"/>
</dbReference>
<dbReference type="Gene3D" id="1.10.10.60">
    <property type="entry name" value="Homeodomain-like"/>
    <property type="match status" value="1"/>
</dbReference>
<feature type="region of interest" description="Disordered" evidence="11">
    <location>
        <begin position="328"/>
        <end position="374"/>
    </location>
</feature>
<dbReference type="PANTHER" id="PTHR16089:SF40">
    <property type="entry name" value="SUPPRESSOR OF ACTIVATED EGL-4 PROTEIN 1"/>
    <property type="match status" value="1"/>
</dbReference>
<dbReference type="GO" id="GO:0006357">
    <property type="term" value="P:regulation of transcription by RNA polymerase II"/>
    <property type="evidence" value="ECO:0007669"/>
    <property type="project" value="TreeGrafter"/>
</dbReference>
<keyword evidence="6" id="KW-0805">Transcription regulation</keyword>
<dbReference type="GO" id="GO:0008270">
    <property type="term" value="F:zinc ion binding"/>
    <property type="evidence" value="ECO:0007669"/>
    <property type="project" value="UniProtKB-KW"/>
</dbReference>
<dbReference type="PROSITE" id="PS00028">
    <property type="entry name" value="ZINC_FINGER_C2H2_1"/>
    <property type="match status" value="5"/>
</dbReference>
<feature type="region of interest" description="Disordered" evidence="11">
    <location>
        <begin position="390"/>
        <end position="422"/>
    </location>
</feature>
<feature type="compositionally biased region" description="Polar residues" evidence="11">
    <location>
        <begin position="761"/>
        <end position="773"/>
    </location>
</feature>
<evidence type="ECO:0000256" key="1">
    <source>
        <dbReference type="ARBA" id="ARBA00004123"/>
    </source>
</evidence>
<keyword evidence="7" id="KW-0238">DNA-binding</keyword>
<feature type="domain" description="C2H2-type" evidence="12">
    <location>
        <begin position="202"/>
        <end position="229"/>
    </location>
</feature>
<dbReference type="SMART" id="SM00717">
    <property type="entry name" value="SANT"/>
    <property type="match status" value="1"/>
</dbReference>
<dbReference type="SUPFAM" id="SSF57667">
    <property type="entry name" value="beta-beta-alpha zinc fingers"/>
    <property type="match status" value="2"/>
</dbReference>
<dbReference type="GO" id="GO:0000118">
    <property type="term" value="C:histone deacetylase complex"/>
    <property type="evidence" value="ECO:0007669"/>
    <property type="project" value="TreeGrafter"/>
</dbReference>
<dbReference type="InterPro" id="IPR009057">
    <property type="entry name" value="Homeodomain-like_sf"/>
</dbReference>
<comment type="subcellular location">
    <subcellularLocation>
        <location evidence="1">Nucleus</location>
    </subcellularLocation>
</comment>
<dbReference type="GO" id="GO:0003714">
    <property type="term" value="F:transcription corepressor activity"/>
    <property type="evidence" value="ECO:0007669"/>
    <property type="project" value="TreeGrafter"/>
</dbReference>
<feature type="compositionally biased region" description="Low complexity" evidence="11">
    <location>
        <begin position="335"/>
        <end position="374"/>
    </location>
</feature>
<accession>A0A1E1XB92</accession>
<feature type="region of interest" description="Disordered" evidence="11">
    <location>
        <begin position="139"/>
        <end position="159"/>
    </location>
</feature>
<evidence type="ECO:0000259" key="13">
    <source>
        <dbReference type="PROSITE" id="PS51156"/>
    </source>
</evidence>
<keyword evidence="8" id="KW-0804">Transcription</keyword>
<keyword evidence="9" id="KW-0539">Nucleus</keyword>
<protein>
    <submittedName>
        <fullName evidence="15">Putative transcriptional regulating factor 1</fullName>
    </submittedName>
</protein>
<feature type="compositionally biased region" description="Pro residues" evidence="11">
    <location>
        <begin position="9"/>
        <end position="20"/>
    </location>
</feature>
<organism evidence="15">
    <name type="scientific">Amblyomma aureolatum</name>
    <dbReference type="NCBI Taxonomy" id="187763"/>
    <lineage>
        <taxon>Eukaryota</taxon>
        <taxon>Metazoa</taxon>
        <taxon>Ecdysozoa</taxon>
        <taxon>Arthropoda</taxon>
        <taxon>Chelicerata</taxon>
        <taxon>Arachnida</taxon>
        <taxon>Acari</taxon>
        <taxon>Parasitiformes</taxon>
        <taxon>Ixodida</taxon>
        <taxon>Ixodoidea</taxon>
        <taxon>Ixodidae</taxon>
        <taxon>Amblyomminae</taxon>
        <taxon>Amblyomma</taxon>
    </lineage>
</organism>
<evidence type="ECO:0000256" key="3">
    <source>
        <dbReference type="ARBA" id="ARBA00022737"/>
    </source>
</evidence>
<evidence type="ECO:0000256" key="9">
    <source>
        <dbReference type="ARBA" id="ARBA00023242"/>
    </source>
</evidence>
<keyword evidence="2" id="KW-0479">Metal-binding</keyword>
<dbReference type="InterPro" id="IPR001005">
    <property type="entry name" value="SANT/Myb"/>
</dbReference>
<dbReference type="Pfam" id="PF00096">
    <property type="entry name" value="zf-C2H2"/>
    <property type="match status" value="2"/>
</dbReference>
<evidence type="ECO:0000256" key="8">
    <source>
        <dbReference type="ARBA" id="ARBA00023163"/>
    </source>
</evidence>
<feature type="domain" description="SANT" evidence="14">
    <location>
        <begin position="1059"/>
        <end position="1110"/>
    </location>
</feature>
<dbReference type="Gene3D" id="3.30.160.60">
    <property type="entry name" value="Classic Zinc Finger"/>
    <property type="match status" value="3"/>
</dbReference>
<feature type="region of interest" description="Disordered" evidence="11">
    <location>
        <begin position="750"/>
        <end position="800"/>
    </location>
</feature>
<dbReference type="SUPFAM" id="SSF46689">
    <property type="entry name" value="Homeodomain-like"/>
    <property type="match status" value="1"/>
</dbReference>
<dbReference type="Pfam" id="PF01448">
    <property type="entry name" value="ELM2"/>
    <property type="match status" value="1"/>
</dbReference>
<dbReference type="InterPro" id="IPR000949">
    <property type="entry name" value="ELM2_dom"/>
</dbReference>
<evidence type="ECO:0000256" key="10">
    <source>
        <dbReference type="PROSITE-ProRule" id="PRU00042"/>
    </source>
</evidence>
<dbReference type="FunFam" id="1.10.10.60:FF:000012">
    <property type="entry name" value="Metastasis-associated 1 family, member 3"/>
    <property type="match status" value="1"/>
</dbReference>
<dbReference type="Pfam" id="PF00249">
    <property type="entry name" value="Myb_DNA-binding"/>
    <property type="match status" value="1"/>
</dbReference>
<dbReference type="AlphaFoldDB" id="A0A1E1XB92"/>
<evidence type="ECO:0000256" key="6">
    <source>
        <dbReference type="ARBA" id="ARBA00023015"/>
    </source>
</evidence>
<feature type="domain" description="ELM2" evidence="13">
    <location>
        <begin position="956"/>
        <end position="1044"/>
    </location>
</feature>
<evidence type="ECO:0000259" key="12">
    <source>
        <dbReference type="PROSITE" id="PS50157"/>
    </source>
</evidence>
<dbReference type="FunFam" id="3.30.160.60:FF:000744">
    <property type="entry name" value="zinc finger E-box-binding homeobox 1"/>
    <property type="match status" value="1"/>
</dbReference>
<dbReference type="GO" id="GO:0003677">
    <property type="term" value="F:DNA binding"/>
    <property type="evidence" value="ECO:0007669"/>
    <property type="project" value="UniProtKB-KW"/>
</dbReference>
<name>A0A1E1XB92_9ACAR</name>
<feature type="domain" description="C2H2-type" evidence="12">
    <location>
        <begin position="1168"/>
        <end position="1195"/>
    </location>
</feature>
<evidence type="ECO:0000256" key="5">
    <source>
        <dbReference type="ARBA" id="ARBA00022833"/>
    </source>
</evidence>
<keyword evidence="3" id="KW-0677">Repeat</keyword>
<dbReference type="EMBL" id="GFAC01002671">
    <property type="protein sequence ID" value="JAT96517.1"/>
    <property type="molecule type" value="mRNA"/>
</dbReference>
<dbReference type="Pfam" id="PF13912">
    <property type="entry name" value="zf-C2H2_6"/>
    <property type="match status" value="1"/>
</dbReference>
<sequence length="1203" mass="129173">MSSSLEAPSSPPSSSSPPAPQSAMTVDFSAFGLPSFVGGDHSQALYLFPEAASFSPKDQAKGPSPPANRAYDHAGDAMLSAINYGEDEVLQEGFEVPFGSLDGLLRLPPRPATAPADPSPFDLLGDSELQLSPPQAFGTATHVSDTGVASSTEPPGAPMGLSCVGLSSDKDLGRLSPALSAVAGMRPVPKLGTTGGRAPSAQPCPVCGKVFGNSSALTKHKLTHSDERKYVCTQCQKAFKRQDHLNGHLLTHRNKKPYECDAEGCDKSYCDARSLRRHKENHHASVALTLVPFQAIPLPPQLQLVAFPAEDGASVWATQQRPLLVTPQAQSTTTVQPSAAPAPSQQQQQQEVLVQQQPPSQRQPSPRPQTEGPPLLQQLLEPAKTWTSVPTVSGLGEVPFPADTTDESPATSRGGSLPSSALESMPLAAEPECICSLCHQKLASLSELERHMRLHQPPPTTTSASQCATMFTSQALQETCQPIVEPAPVVTRQSMHILQPDEVIVSAASSQQQQQRPAAPLLPPLNMWAVRPARPSLTSANNNERRRHSDSDHLAFESSGLLADLLLGPRRTSRVGSDPGLEPLPSFEQLQGLVASSRNSLVASPDSMQAGMAYGDSHQHEDVFAAISDAFDEEEEEKPDKNMCTFVDSQSPHGVLGHSPATVLAHSPASFGHEVVCVPDSPPLVVNKVIKTEPVYEQQEDVKPVIDADVHTTAQTSVLTAVPQVMPTAMPTSVLMAAPATVVPTATSTVVPTTVTPPPNQQQLVSSDVSSTRPAEAPEPSSEPKKPLEGSAEEAQVSSCRTAECDDDDVFLSPIPTCPLRSRRKHRPEPLYTPPHVNAIGFPSRLRSPRLWDPCADGAGCKGVAGVSSPPPYTPPPMLSPLRSGSGLFWHVFSGPRSAGAVTPHAITPRDRVSAMYPPSSGGGGGVVPQSPLEGPCEAPLSEEEGELAPETDILPHVNVGPQYQARLPSLDAEEALKSDHRADLVWDPHIADHLVDDDVDNYLELACCAAVPGGGRNREYAFHVLALCQGNLQEATLRLMEREPRLPGGHPLLTYRYPECHRWSRDEVERFQEGLATFDKDFLHVASKVGTKSVQQCVEFYYVWKKVAPEEYRRLRCLRRRRELDQVAPEEDDMEEVAGSPAAVAAVAAKPTVPSEPVQPCEPPQEFPCRLCGRVFAKVKSRNAHMKSHGAPRSVASSRFEF</sequence>
<dbReference type="InterPro" id="IPR017884">
    <property type="entry name" value="SANT_dom"/>
</dbReference>
<feature type="domain" description="C2H2-type" evidence="12">
    <location>
        <begin position="230"/>
        <end position="257"/>
    </location>
</feature>
<proteinExistence type="evidence at transcript level"/>
<dbReference type="Gene3D" id="4.10.1240.50">
    <property type="match status" value="1"/>
</dbReference>
<dbReference type="FunFam" id="3.30.160.60:FF:000656">
    <property type="entry name" value="Zinc finger protein 541"/>
    <property type="match status" value="1"/>
</dbReference>
<evidence type="ECO:0000256" key="11">
    <source>
        <dbReference type="SAM" id="MobiDB-lite"/>
    </source>
</evidence>
<evidence type="ECO:0000259" key="14">
    <source>
        <dbReference type="PROSITE" id="PS51293"/>
    </source>
</evidence>